<keyword evidence="1 4" id="KW-0349">Heme</keyword>
<evidence type="ECO:0000256" key="3">
    <source>
        <dbReference type="ARBA" id="ARBA00023004"/>
    </source>
</evidence>
<dbReference type="GO" id="GO:0020037">
    <property type="term" value="F:heme binding"/>
    <property type="evidence" value="ECO:0007669"/>
    <property type="project" value="InterPro"/>
</dbReference>
<dbReference type="AlphaFoldDB" id="A0AA40A6V7"/>
<evidence type="ECO:0000256" key="1">
    <source>
        <dbReference type="ARBA" id="ARBA00022617"/>
    </source>
</evidence>
<evidence type="ECO:0000313" key="6">
    <source>
        <dbReference type="EMBL" id="KAK0710411.1"/>
    </source>
</evidence>
<dbReference type="GO" id="GO:0005506">
    <property type="term" value="F:iron ion binding"/>
    <property type="evidence" value="ECO:0007669"/>
    <property type="project" value="InterPro"/>
</dbReference>
<gene>
    <name evidence="6" type="ORF">B0T21DRAFT_415970</name>
</gene>
<keyword evidence="3 4" id="KW-0408">Iron</keyword>
<dbReference type="EMBL" id="JAUKTV010000017">
    <property type="protein sequence ID" value="KAK0710411.1"/>
    <property type="molecule type" value="Genomic_DNA"/>
</dbReference>
<dbReference type="Pfam" id="PF00067">
    <property type="entry name" value="p450"/>
    <property type="match status" value="1"/>
</dbReference>
<dbReference type="GO" id="GO:0004497">
    <property type="term" value="F:monooxygenase activity"/>
    <property type="evidence" value="ECO:0007669"/>
    <property type="project" value="InterPro"/>
</dbReference>
<evidence type="ECO:0000313" key="7">
    <source>
        <dbReference type="Proteomes" id="UP001172159"/>
    </source>
</evidence>
<keyword evidence="5" id="KW-0472">Membrane</keyword>
<dbReference type="Proteomes" id="UP001172159">
    <property type="component" value="Unassembled WGS sequence"/>
</dbReference>
<dbReference type="Gene3D" id="1.10.630.10">
    <property type="entry name" value="Cytochrome P450"/>
    <property type="match status" value="1"/>
</dbReference>
<feature type="binding site" description="axial binding residue" evidence="4">
    <location>
        <position position="467"/>
    </location>
    <ligand>
        <name>heme</name>
        <dbReference type="ChEBI" id="CHEBI:30413"/>
    </ligand>
    <ligandPart>
        <name>Fe</name>
        <dbReference type="ChEBI" id="CHEBI:18248"/>
    </ligandPart>
</feature>
<dbReference type="PANTHER" id="PTHR24305">
    <property type="entry name" value="CYTOCHROME P450"/>
    <property type="match status" value="1"/>
</dbReference>
<dbReference type="InterPro" id="IPR036396">
    <property type="entry name" value="Cyt_P450_sf"/>
</dbReference>
<protein>
    <submittedName>
        <fullName evidence="6">Cytochrome P450</fullName>
    </submittedName>
</protein>
<keyword evidence="2 4" id="KW-0479">Metal-binding</keyword>
<keyword evidence="7" id="KW-1185">Reference proteome</keyword>
<dbReference type="PANTHER" id="PTHR24305:SF168">
    <property type="entry name" value="P450, PUTATIVE (EUROFUNG)-RELATED"/>
    <property type="match status" value="1"/>
</dbReference>
<dbReference type="InterPro" id="IPR002401">
    <property type="entry name" value="Cyt_P450_E_grp-I"/>
</dbReference>
<dbReference type="PRINTS" id="PR00385">
    <property type="entry name" value="P450"/>
</dbReference>
<evidence type="ECO:0000256" key="5">
    <source>
        <dbReference type="SAM" id="Phobius"/>
    </source>
</evidence>
<dbReference type="SUPFAM" id="SSF48264">
    <property type="entry name" value="Cytochrome P450"/>
    <property type="match status" value="1"/>
</dbReference>
<evidence type="ECO:0000256" key="2">
    <source>
        <dbReference type="ARBA" id="ARBA00022723"/>
    </source>
</evidence>
<sequence>MASLILPSPRLPYLSNLLSGSTPLYLILLLLLLLANLAYRVHRWSKLRHVPGPFLAGWTSLWLTRRFLSYKVYEDMHALTKKYGPVVRVAPNKVIINDINTIYRITNARSEYKKGEWYILARVMPGADNLLSMRDPKLRAKRLRHVLPAYSGKNQDDFEPALDKTISTLLSLIETKYLSTPSHFAPMNLAQKSHFYTLDSFGEIAYSQSFRSLDTDSDVLGIVKTGDETFPMLSAVHNHHKIFQILQKWPFYYLLPREGDKVGFGKVFGLALEIVNQRAREEKEGVVGKKRDMLQSMMDHGLGGDELRSEVALSFFVGSDTVASAVRITMLLLMTHPAAYRRLQEEIDDASEKGKISRPVTNDEAKRHLPYMHAVIQESLRLFPPSSIVPFFKEVPEQGDTVNGYYLPKGTTIGTGCVMWSMNHDEEFWGPDVNVFRPERWLEAEPEKLVEMGRCVDLIFGSGKFVCAGKMIAFMQMNKVFPELLRRYNWSLPDPFHLPTIDNPTIWDIHGLMVRVEKRGGRI</sequence>
<proteinExistence type="predicted"/>
<keyword evidence="5" id="KW-1133">Transmembrane helix</keyword>
<dbReference type="CDD" id="cd11060">
    <property type="entry name" value="CYP57A1-like"/>
    <property type="match status" value="1"/>
</dbReference>
<name>A0AA40A6V7_9PEZI</name>
<dbReference type="PRINTS" id="PR00463">
    <property type="entry name" value="EP450I"/>
</dbReference>
<comment type="cofactor">
    <cofactor evidence="4">
        <name>heme</name>
        <dbReference type="ChEBI" id="CHEBI:30413"/>
    </cofactor>
</comment>
<keyword evidence="5" id="KW-0812">Transmembrane</keyword>
<feature type="transmembrane region" description="Helical" evidence="5">
    <location>
        <begin position="20"/>
        <end position="39"/>
    </location>
</feature>
<accession>A0AA40A6V7</accession>
<dbReference type="InterPro" id="IPR001128">
    <property type="entry name" value="Cyt_P450"/>
</dbReference>
<comment type="caution">
    <text evidence="6">The sequence shown here is derived from an EMBL/GenBank/DDBJ whole genome shotgun (WGS) entry which is preliminary data.</text>
</comment>
<dbReference type="InterPro" id="IPR050121">
    <property type="entry name" value="Cytochrome_P450_monoxygenase"/>
</dbReference>
<organism evidence="6 7">
    <name type="scientific">Apiosordaria backusii</name>
    <dbReference type="NCBI Taxonomy" id="314023"/>
    <lineage>
        <taxon>Eukaryota</taxon>
        <taxon>Fungi</taxon>
        <taxon>Dikarya</taxon>
        <taxon>Ascomycota</taxon>
        <taxon>Pezizomycotina</taxon>
        <taxon>Sordariomycetes</taxon>
        <taxon>Sordariomycetidae</taxon>
        <taxon>Sordariales</taxon>
        <taxon>Lasiosphaeriaceae</taxon>
        <taxon>Apiosordaria</taxon>
    </lineage>
</organism>
<evidence type="ECO:0000256" key="4">
    <source>
        <dbReference type="PIRSR" id="PIRSR602401-1"/>
    </source>
</evidence>
<reference evidence="6" key="1">
    <citation type="submission" date="2023-06" db="EMBL/GenBank/DDBJ databases">
        <title>Genome-scale phylogeny and comparative genomics of the fungal order Sordariales.</title>
        <authorList>
            <consortium name="Lawrence Berkeley National Laboratory"/>
            <person name="Hensen N."/>
            <person name="Bonometti L."/>
            <person name="Westerberg I."/>
            <person name="Brannstrom I.O."/>
            <person name="Guillou S."/>
            <person name="Cros-Aarteil S."/>
            <person name="Calhoun S."/>
            <person name="Haridas S."/>
            <person name="Kuo A."/>
            <person name="Mondo S."/>
            <person name="Pangilinan J."/>
            <person name="Riley R."/>
            <person name="Labutti K."/>
            <person name="Andreopoulos B."/>
            <person name="Lipzen A."/>
            <person name="Chen C."/>
            <person name="Yanf M."/>
            <person name="Daum C."/>
            <person name="Ng V."/>
            <person name="Clum A."/>
            <person name="Steindorff A."/>
            <person name="Ohm R."/>
            <person name="Martin F."/>
            <person name="Silar P."/>
            <person name="Natvig D."/>
            <person name="Lalanne C."/>
            <person name="Gautier V."/>
            <person name="Ament-Velasquez S.L."/>
            <person name="Kruys A."/>
            <person name="Hutchinson M.I."/>
            <person name="Powell A.J."/>
            <person name="Barry K."/>
            <person name="Miller A.N."/>
            <person name="Grigoriev I.V."/>
            <person name="Debuchy R."/>
            <person name="Gladieux P."/>
            <person name="Thoren M.H."/>
            <person name="Johannesson H."/>
        </authorList>
    </citation>
    <scope>NUCLEOTIDE SEQUENCE</scope>
    <source>
        <strain evidence="6">CBS 540.89</strain>
    </source>
</reference>
<dbReference type="GO" id="GO:0016705">
    <property type="term" value="F:oxidoreductase activity, acting on paired donors, with incorporation or reduction of molecular oxygen"/>
    <property type="evidence" value="ECO:0007669"/>
    <property type="project" value="InterPro"/>
</dbReference>